<evidence type="ECO:0000259" key="2">
    <source>
        <dbReference type="Pfam" id="PF03107"/>
    </source>
</evidence>
<keyword evidence="1" id="KW-0677">Repeat</keyword>
<feature type="domain" description="DC1" evidence="2">
    <location>
        <begin position="15"/>
        <end position="59"/>
    </location>
</feature>
<dbReference type="AlphaFoldDB" id="A0A7J7LPK3"/>
<dbReference type="PANTHER" id="PTHR46288">
    <property type="entry name" value="PHORBOL-ESTER/DAG-TYPE DOMAIN-CONTAINING PROTEIN"/>
    <property type="match status" value="1"/>
</dbReference>
<evidence type="ECO:0000313" key="3">
    <source>
        <dbReference type="EMBL" id="KAF6144553.1"/>
    </source>
</evidence>
<comment type="caution">
    <text evidence="3">The sequence shown here is derived from an EMBL/GenBank/DDBJ whole genome shotgun (WGS) entry which is preliminary data.</text>
</comment>
<name>A0A7J7LPK3_9MAGN</name>
<dbReference type="InterPro" id="IPR004146">
    <property type="entry name" value="DC1"/>
</dbReference>
<sequence length="386" mass="42260">MEMGKQSYPPHFQHFSHAHPLELSNFQQVPNFLCSGCKLEATGLIYYCKYCTYALHVACSQMPQHINHPAHTQHPLTLLPTPSYPGGIFNCDACGQKDNTGFSYSCSCCNVDIHILCATSPLSVNHQTHPHPLNLSLFPPYEKKCFSCDICKEPGLNHWLYRCNLCTFDAHLSCATAQHQHQHQPLLQPQQIQFEKPQLQSQSQPQQFFPQVYPPGAQVTGICTDLQQVPPQYQSQQVYPPGATVAGICASPQQVPLQYQSQVYPLGTAVAGICAGPQQVPLQYQSQQVYPPRAAVAGICAGPQLVPLQYQSPHVYPPGAVVTGVCAGPQQFPPQYQSPQVYPPGAVVEGIYAGPHQPTRSVSSNSMISSRNVKSIMKIGSMLLGG</sequence>
<proteinExistence type="predicted"/>
<reference evidence="3 4" key="1">
    <citation type="journal article" date="2020" name="IScience">
        <title>Genome Sequencing of the Endangered Kingdonia uniflora (Circaeasteraceae, Ranunculales) Reveals Potential Mechanisms of Evolutionary Specialization.</title>
        <authorList>
            <person name="Sun Y."/>
            <person name="Deng T."/>
            <person name="Zhang A."/>
            <person name="Moore M.J."/>
            <person name="Landis J.B."/>
            <person name="Lin N."/>
            <person name="Zhang H."/>
            <person name="Zhang X."/>
            <person name="Huang J."/>
            <person name="Zhang X."/>
            <person name="Sun H."/>
            <person name="Wang H."/>
        </authorList>
    </citation>
    <scope>NUCLEOTIDE SEQUENCE [LARGE SCALE GENOMIC DNA]</scope>
    <source>
        <strain evidence="3">TB1705</strain>
        <tissue evidence="3">Leaf</tissue>
    </source>
</reference>
<dbReference type="Pfam" id="PF03107">
    <property type="entry name" value="C1_2"/>
    <property type="match status" value="3"/>
</dbReference>
<evidence type="ECO:0000256" key="1">
    <source>
        <dbReference type="ARBA" id="ARBA00022737"/>
    </source>
</evidence>
<keyword evidence="4" id="KW-1185">Reference proteome</keyword>
<dbReference type="OrthoDB" id="1877533at2759"/>
<feature type="domain" description="DC1" evidence="2">
    <location>
        <begin position="128"/>
        <end position="175"/>
    </location>
</feature>
<dbReference type="SUPFAM" id="SSF57889">
    <property type="entry name" value="Cysteine-rich domain"/>
    <property type="match status" value="1"/>
</dbReference>
<dbReference type="Proteomes" id="UP000541444">
    <property type="component" value="Unassembled WGS sequence"/>
</dbReference>
<gene>
    <name evidence="3" type="ORF">GIB67_006045</name>
</gene>
<dbReference type="InterPro" id="IPR046349">
    <property type="entry name" value="C1-like_sf"/>
</dbReference>
<dbReference type="PANTHER" id="PTHR46288:SF80">
    <property type="entry name" value="CYSTEINE_HISTIDINE-RICH C1 DOMAIN FAMILY PROTEIN"/>
    <property type="match status" value="1"/>
</dbReference>
<accession>A0A7J7LPK3</accession>
<protein>
    <recommendedName>
        <fullName evidence="2">DC1 domain-containing protein</fullName>
    </recommendedName>
</protein>
<evidence type="ECO:0000313" key="4">
    <source>
        <dbReference type="Proteomes" id="UP000541444"/>
    </source>
</evidence>
<organism evidence="3 4">
    <name type="scientific">Kingdonia uniflora</name>
    <dbReference type="NCBI Taxonomy" id="39325"/>
    <lineage>
        <taxon>Eukaryota</taxon>
        <taxon>Viridiplantae</taxon>
        <taxon>Streptophyta</taxon>
        <taxon>Embryophyta</taxon>
        <taxon>Tracheophyta</taxon>
        <taxon>Spermatophyta</taxon>
        <taxon>Magnoliopsida</taxon>
        <taxon>Ranunculales</taxon>
        <taxon>Circaeasteraceae</taxon>
        <taxon>Kingdonia</taxon>
    </lineage>
</organism>
<dbReference type="EMBL" id="JACGCM010002114">
    <property type="protein sequence ID" value="KAF6144553.1"/>
    <property type="molecule type" value="Genomic_DNA"/>
</dbReference>
<feature type="domain" description="DC1" evidence="2">
    <location>
        <begin position="70"/>
        <end position="118"/>
    </location>
</feature>